<feature type="transmembrane region" description="Helical" evidence="6">
    <location>
        <begin position="143"/>
        <end position="160"/>
    </location>
</feature>
<dbReference type="GO" id="GO:0007165">
    <property type="term" value="P:signal transduction"/>
    <property type="evidence" value="ECO:0007669"/>
    <property type="project" value="UniProtKB-KW"/>
</dbReference>
<dbReference type="RefSeq" id="XP_034244850.1">
    <property type="nucleotide sequence ID" value="XM_034388959.1"/>
</dbReference>
<dbReference type="InterPro" id="IPR013604">
    <property type="entry name" value="7TM_chemorcpt"/>
</dbReference>
<keyword evidence="5 6" id="KW-0472">Membrane</keyword>
<feature type="transmembrane region" description="Helical" evidence="6">
    <location>
        <begin position="96"/>
        <end position="115"/>
    </location>
</feature>
<comment type="similarity">
    <text evidence="6">Belongs to the insect chemoreceptor superfamily. Gustatory receptor (GR) family.</text>
</comment>
<keyword evidence="6" id="KW-0675">Receptor</keyword>
<evidence type="ECO:0000313" key="7">
    <source>
        <dbReference type="Proteomes" id="UP000515158"/>
    </source>
</evidence>
<dbReference type="KEGG" id="tpal:117647266"/>
<dbReference type="Pfam" id="PF08395">
    <property type="entry name" value="7tm_7"/>
    <property type="match status" value="1"/>
</dbReference>
<reference evidence="8" key="1">
    <citation type="submission" date="2025-08" db="UniProtKB">
        <authorList>
            <consortium name="RefSeq"/>
        </authorList>
    </citation>
    <scope>IDENTIFICATION</scope>
    <source>
        <tissue evidence="8">Total insect</tissue>
    </source>
</reference>
<comment type="function">
    <text evidence="6">Gustatory receptor which mediates acceptance or avoidance behavior, depending on its substrates.</text>
</comment>
<gene>
    <name evidence="8" type="primary">LOC117647266</name>
</gene>
<dbReference type="GO" id="GO:0005886">
    <property type="term" value="C:plasma membrane"/>
    <property type="evidence" value="ECO:0007669"/>
    <property type="project" value="UniProtKB-SubCell"/>
</dbReference>
<evidence type="ECO:0000313" key="8">
    <source>
        <dbReference type="RefSeq" id="XP_034244850.1"/>
    </source>
</evidence>
<protein>
    <recommendedName>
        <fullName evidence="6">Gustatory receptor</fullName>
    </recommendedName>
</protein>
<feature type="transmembrane region" description="Helical" evidence="6">
    <location>
        <begin position="250"/>
        <end position="271"/>
    </location>
</feature>
<evidence type="ECO:0000256" key="4">
    <source>
        <dbReference type="ARBA" id="ARBA00022989"/>
    </source>
</evidence>
<keyword evidence="2 6" id="KW-1003">Cell membrane</keyword>
<dbReference type="AlphaFoldDB" id="A0A6P8Z445"/>
<name>A0A6P8Z445_THRPL</name>
<comment type="subcellular location">
    <subcellularLocation>
        <location evidence="1 6">Cell membrane</location>
        <topology evidence="1 6">Multi-pass membrane protein</topology>
    </subcellularLocation>
</comment>
<organism evidence="8">
    <name type="scientific">Thrips palmi</name>
    <name type="common">Melon thrips</name>
    <dbReference type="NCBI Taxonomy" id="161013"/>
    <lineage>
        <taxon>Eukaryota</taxon>
        <taxon>Metazoa</taxon>
        <taxon>Ecdysozoa</taxon>
        <taxon>Arthropoda</taxon>
        <taxon>Hexapoda</taxon>
        <taxon>Insecta</taxon>
        <taxon>Pterygota</taxon>
        <taxon>Neoptera</taxon>
        <taxon>Paraneoptera</taxon>
        <taxon>Thysanoptera</taxon>
        <taxon>Terebrantia</taxon>
        <taxon>Thripoidea</taxon>
        <taxon>Thripidae</taxon>
        <taxon>Thrips</taxon>
    </lineage>
</organism>
<evidence type="ECO:0000256" key="6">
    <source>
        <dbReference type="RuleBase" id="RU363108"/>
    </source>
</evidence>
<evidence type="ECO:0000256" key="2">
    <source>
        <dbReference type="ARBA" id="ARBA00022475"/>
    </source>
</evidence>
<keyword evidence="7" id="KW-1185">Reference proteome</keyword>
<dbReference type="GO" id="GO:0050909">
    <property type="term" value="P:sensory perception of taste"/>
    <property type="evidence" value="ECO:0007669"/>
    <property type="project" value="InterPro"/>
</dbReference>
<dbReference type="Proteomes" id="UP000515158">
    <property type="component" value="Unplaced"/>
</dbReference>
<feature type="transmembrane region" description="Helical" evidence="6">
    <location>
        <begin position="363"/>
        <end position="381"/>
    </location>
</feature>
<dbReference type="GeneID" id="117647266"/>
<comment type="caution">
    <text evidence="6">Lacks conserved residue(s) required for the propagation of feature annotation.</text>
</comment>
<keyword evidence="4 6" id="KW-1133">Transmembrane helix</keyword>
<keyword evidence="3 6" id="KW-0812">Transmembrane</keyword>
<accession>A0A6P8Z445</accession>
<keyword evidence="6" id="KW-0807">Transducer</keyword>
<sequence length="385" mass="44095">MVFPKPRRCQRDPDLLHKIRHLVLLGRFTLGWPIHRTHHGYQRLPLWSCAAALRLAWMAVLFGYVTFVIQASMSGFYSVHFVEKIVKIFHLIMESWLLLVPLVHWTAAAGVANYFNSWRRFQARWVRVTGTPFEEAVIRESTANWLATAIVTAAVSFLLAETQVAPDMYAWKWPLYSVSVVSYASDMTVWCVLTYQMGNVCRELRRHLKRELDAGPVPVEVLQEYFLLWLRLRDLLLGLVPANELAWVRWMAFMGITAILSLFVTCATAVIGDYRRARSLMLSNLCHLSYIIAVAVNCGFAEHEVGRGLRMELLALRMQRLDPECRDQVFRFLLIMHRAKVRVVLGGGLVVNKSLPVKFSNLALTYMTVLAQFTLAVGLNARDDK</sequence>
<evidence type="ECO:0000256" key="5">
    <source>
        <dbReference type="ARBA" id="ARBA00023136"/>
    </source>
</evidence>
<feature type="transmembrane region" description="Helical" evidence="6">
    <location>
        <begin position="55"/>
        <end position="76"/>
    </location>
</feature>
<evidence type="ECO:0000256" key="3">
    <source>
        <dbReference type="ARBA" id="ARBA00022692"/>
    </source>
</evidence>
<proteinExistence type="inferred from homology"/>
<dbReference type="InParanoid" id="A0A6P8Z445"/>
<evidence type="ECO:0000256" key="1">
    <source>
        <dbReference type="ARBA" id="ARBA00004651"/>
    </source>
</evidence>